<keyword evidence="9" id="KW-0325">Glycoprotein</keyword>
<keyword evidence="8" id="KW-0472">Membrane</keyword>
<keyword evidence="10" id="KW-1185">Reference proteome</keyword>
<sequence length="148" mass="16795">MYDYIPALSRAISANLLQEPLLLQAQSAITPPDVTLRNRTQPPQDPETLRRVRLSSRFDLILTAIVPDPDRIRVDWDFGVAANGYIQPLLDQLSLMSNYSIKSQWLYHVDLEQTPTKTKDFVLFLGCGYNPYSHLDSDPYSCSLLLAP</sequence>
<dbReference type="InterPro" id="IPR019540">
    <property type="entry name" value="PtdIno-glycan_biosynth_class_S"/>
</dbReference>
<evidence type="ECO:0000256" key="2">
    <source>
        <dbReference type="ARBA" id="ARBA00004687"/>
    </source>
</evidence>
<comment type="pathway">
    <text evidence="2">Glycolipid biosynthesis; glycosylphosphatidylinositol-anchor biosynthesis.</text>
</comment>
<dbReference type="PANTHER" id="PTHR21072">
    <property type="entry name" value="GPI TRANSAMIDASE COMPONENT PIG-S"/>
    <property type="match status" value="1"/>
</dbReference>
<keyword evidence="5" id="KW-0812">Transmembrane</keyword>
<evidence type="ECO:0000256" key="8">
    <source>
        <dbReference type="ARBA" id="ARBA00023136"/>
    </source>
</evidence>
<proteinExistence type="inferred from homology"/>
<dbReference type="GO" id="GO:0006506">
    <property type="term" value="P:GPI anchor biosynthetic process"/>
    <property type="evidence" value="ECO:0007669"/>
    <property type="project" value="UniProtKB-UniPathway"/>
</dbReference>
<evidence type="ECO:0000313" key="10">
    <source>
        <dbReference type="Proteomes" id="UP000079169"/>
    </source>
</evidence>
<dbReference type="AlphaFoldDB" id="A0A1S3D144"/>
<accession>A0A1S3D144</accession>
<comment type="subcellular location">
    <subcellularLocation>
        <location evidence="1">Endoplasmic reticulum membrane</location>
        <topology evidence="1">Multi-pass membrane protein</topology>
    </subcellularLocation>
</comment>
<evidence type="ECO:0000256" key="9">
    <source>
        <dbReference type="ARBA" id="ARBA00023180"/>
    </source>
</evidence>
<evidence type="ECO:0000256" key="7">
    <source>
        <dbReference type="ARBA" id="ARBA00022989"/>
    </source>
</evidence>
<dbReference type="RefSeq" id="XP_008472100.1">
    <property type="nucleotide sequence ID" value="XM_008473878.1"/>
</dbReference>
<name>A0A1S3D144_DIACI</name>
<dbReference type="Pfam" id="PF10510">
    <property type="entry name" value="PIG-S"/>
    <property type="match status" value="1"/>
</dbReference>
<evidence type="ECO:0000256" key="4">
    <source>
        <dbReference type="ARBA" id="ARBA00022502"/>
    </source>
</evidence>
<dbReference type="PaxDb" id="121845-A0A1S3D144"/>
<dbReference type="GO" id="GO:0042765">
    <property type="term" value="C:GPI-anchor transamidase complex"/>
    <property type="evidence" value="ECO:0007669"/>
    <property type="project" value="InterPro"/>
</dbReference>
<reference evidence="11" key="1">
    <citation type="submission" date="2025-08" db="UniProtKB">
        <authorList>
            <consortium name="RefSeq"/>
        </authorList>
    </citation>
    <scope>IDENTIFICATION</scope>
</reference>
<dbReference type="STRING" id="121845.A0A1S3D144"/>
<organism evidence="10 11">
    <name type="scientific">Diaphorina citri</name>
    <name type="common">Asian citrus psyllid</name>
    <dbReference type="NCBI Taxonomy" id="121845"/>
    <lineage>
        <taxon>Eukaryota</taxon>
        <taxon>Metazoa</taxon>
        <taxon>Ecdysozoa</taxon>
        <taxon>Arthropoda</taxon>
        <taxon>Hexapoda</taxon>
        <taxon>Insecta</taxon>
        <taxon>Pterygota</taxon>
        <taxon>Neoptera</taxon>
        <taxon>Paraneoptera</taxon>
        <taxon>Hemiptera</taxon>
        <taxon>Sternorrhyncha</taxon>
        <taxon>Psylloidea</taxon>
        <taxon>Psyllidae</taxon>
        <taxon>Diaphorininae</taxon>
        <taxon>Diaphorina</taxon>
    </lineage>
</organism>
<keyword evidence="4" id="KW-0337">GPI-anchor biosynthesis</keyword>
<keyword evidence="6" id="KW-0256">Endoplasmic reticulum</keyword>
<dbReference type="KEGG" id="dci:103509279"/>
<evidence type="ECO:0000313" key="11">
    <source>
        <dbReference type="RefSeq" id="XP_008472100.1"/>
    </source>
</evidence>
<dbReference type="GO" id="GO:0016255">
    <property type="term" value="P:attachment of GPI anchor to protein"/>
    <property type="evidence" value="ECO:0007669"/>
    <property type="project" value="InterPro"/>
</dbReference>
<evidence type="ECO:0000256" key="6">
    <source>
        <dbReference type="ARBA" id="ARBA00022824"/>
    </source>
</evidence>
<keyword evidence="7" id="KW-1133">Transmembrane helix</keyword>
<dbReference type="GeneID" id="103509279"/>
<dbReference type="Proteomes" id="UP000079169">
    <property type="component" value="Unplaced"/>
</dbReference>
<dbReference type="PANTHER" id="PTHR21072:SF13">
    <property type="entry name" value="GPI TRANSAMIDASE COMPONENT PIG-S"/>
    <property type="match status" value="1"/>
</dbReference>
<protein>
    <submittedName>
        <fullName evidence="11">Uncharacterized protein LOC103509279</fullName>
    </submittedName>
</protein>
<evidence type="ECO:0000256" key="5">
    <source>
        <dbReference type="ARBA" id="ARBA00022692"/>
    </source>
</evidence>
<evidence type="ECO:0000256" key="3">
    <source>
        <dbReference type="ARBA" id="ARBA00005316"/>
    </source>
</evidence>
<gene>
    <name evidence="11" type="primary">LOC103509279</name>
</gene>
<evidence type="ECO:0000256" key="1">
    <source>
        <dbReference type="ARBA" id="ARBA00004477"/>
    </source>
</evidence>
<dbReference type="UniPathway" id="UPA00196"/>
<comment type="similarity">
    <text evidence="3">Belongs to the PIGS family.</text>
</comment>